<dbReference type="PANTHER" id="PTHR43651">
    <property type="entry name" value="1,4-ALPHA-GLUCAN-BRANCHING ENZYME"/>
    <property type="match status" value="1"/>
</dbReference>
<dbReference type="CDD" id="cd11322">
    <property type="entry name" value="AmyAc_Glg_BE"/>
    <property type="match status" value="1"/>
</dbReference>
<proteinExistence type="inferred from homology"/>
<comment type="subunit">
    <text evidence="10">Monomer.</text>
</comment>
<dbReference type="GO" id="GO:0004553">
    <property type="term" value="F:hydrolase activity, hydrolyzing O-glycosyl compounds"/>
    <property type="evidence" value="ECO:0007669"/>
    <property type="project" value="InterPro"/>
</dbReference>
<dbReference type="GO" id="GO:0005978">
    <property type="term" value="P:glycogen biosynthetic process"/>
    <property type="evidence" value="ECO:0007669"/>
    <property type="project" value="UniProtKB-UniRule"/>
</dbReference>
<dbReference type="NCBIfam" id="NF008967">
    <property type="entry name" value="PRK12313.1"/>
    <property type="match status" value="1"/>
</dbReference>
<keyword evidence="5 10" id="KW-0321">Glycogen metabolism</keyword>
<dbReference type="Gene3D" id="2.60.40.1180">
    <property type="entry name" value="Golgi alpha-mannosidase II"/>
    <property type="match status" value="1"/>
</dbReference>
<comment type="catalytic activity">
    <reaction evidence="1 10">
        <text>Transfers a segment of a (1-&gt;4)-alpha-D-glucan chain to a primary hydroxy group in a similar glucan chain.</text>
        <dbReference type="EC" id="2.4.1.18"/>
    </reaction>
</comment>
<accession>A0A1G9RF41</accession>
<dbReference type="UniPathway" id="UPA00164"/>
<keyword evidence="14" id="KW-1185">Reference proteome</keyword>
<keyword evidence="9 10" id="KW-0119">Carbohydrate metabolism</keyword>
<dbReference type="SUPFAM" id="SSF51445">
    <property type="entry name" value="(Trans)glycosidases"/>
    <property type="match status" value="1"/>
</dbReference>
<feature type="active site" description="Proton donor" evidence="10 11">
    <location>
        <position position="362"/>
    </location>
</feature>
<evidence type="ECO:0000259" key="12">
    <source>
        <dbReference type="SMART" id="SM00642"/>
    </source>
</evidence>
<evidence type="ECO:0000256" key="4">
    <source>
        <dbReference type="ARBA" id="ARBA00009000"/>
    </source>
</evidence>
<dbReference type="Pfam" id="PF00128">
    <property type="entry name" value="Alpha-amylase"/>
    <property type="match status" value="1"/>
</dbReference>
<dbReference type="STRING" id="349095.SAMN05660299_00443"/>
<evidence type="ECO:0000313" key="13">
    <source>
        <dbReference type="EMBL" id="SDM21878.1"/>
    </source>
</evidence>
<evidence type="ECO:0000256" key="2">
    <source>
        <dbReference type="ARBA" id="ARBA00002953"/>
    </source>
</evidence>
<evidence type="ECO:0000256" key="3">
    <source>
        <dbReference type="ARBA" id="ARBA00004964"/>
    </source>
</evidence>
<dbReference type="Proteomes" id="UP000199309">
    <property type="component" value="Unassembled WGS sequence"/>
</dbReference>
<evidence type="ECO:0000256" key="1">
    <source>
        <dbReference type="ARBA" id="ARBA00000826"/>
    </source>
</evidence>
<dbReference type="Pfam" id="PF02922">
    <property type="entry name" value="CBM_48"/>
    <property type="match status" value="1"/>
</dbReference>
<dbReference type="SMART" id="SM00642">
    <property type="entry name" value="Aamy"/>
    <property type="match status" value="1"/>
</dbReference>
<feature type="domain" description="Glycosyl hydrolase family 13 catalytic" evidence="12">
    <location>
        <begin position="152"/>
        <end position="506"/>
    </location>
</feature>
<dbReference type="PIRSF" id="PIRSF000463">
    <property type="entry name" value="GlgB"/>
    <property type="match status" value="1"/>
</dbReference>
<evidence type="ECO:0000256" key="9">
    <source>
        <dbReference type="ARBA" id="ARBA00023277"/>
    </source>
</evidence>
<dbReference type="OrthoDB" id="9800174at2"/>
<dbReference type="NCBIfam" id="TIGR01515">
    <property type="entry name" value="branching_enzym"/>
    <property type="match status" value="1"/>
</dbReference>
<dbReference type="EC" id="2.4.1.18" evidence="10"/>
<dbReference type="InterPro" id="IPR017853">
    <property type="entry name" value="GH"/>
</dbReference>
<comment type="pathway">
    <text evidence="3 10">Glycan biosynthesis; glycogen biosynthesis.</text>
</comment>
<evidence type="ECO:0000256" key="11">
    <source>
        <dbReference type="PIRSR" id="PIRSR000463-1"/>
    </source>
</evidence>
<dbReference type="GO" id="GO:0003844">
    <property type="term" value="F:1,4-alpha-glucan branching enzyme activity"/>
    <property type="evidence" value="ECO:0007669"/>
    <property type="project" value="UniProtKB-UniRule"/>
</dbReference>
<evidence type="ECO:0000256" key="8">
    <source>
        <dbReference type="ARBA" id="ARBA00023056"/>
    </source>
</evidence>
<evidence type="ECO:0000313" key="14">
    <source>
        <dbReference type="Proteomes" id="UP000199309"/>
    </source>
</evidence>
<dbReference type="EMBL" id="FNHQ01000003">
    <property type="protein sequence ID" value="SDM21878.1"/>
    <property type="molecule type" value="Genomic_DNA"/>
</dbReference>
<comment type="function">
    <text evidence="2 10">Catalyzes the formation of the alpha-1,6-glucosidic linkages in glycogen by scission of a 1,4-alpha-linked oligosaccharide from growing alpha-1,4-glucan chains and the subsequent attachment of the oligosaccharide to the alpha-1,6 position.</text>
</comment>
<organism evidence="13 14">
    <name type="scientific">Megasphaera paucivorans</name>
    <dbReference type="NCBI Taxonomy" id="349095"/>
    <lineage>
        <taxon>Bacteria</taxon>
        <taxon>Bacillati</taxon>
        <taxon>Bacillota</taxon>
        <taxon>Negativicutes</taxon>
        <taxon>Veillonellales</taxon>
        <taxon>Veillonellaceae</taxon>
        <taxon>Megasphaera</taxon>
    </lineage>
</organism>
<gene>
    <name evidence="10" type="primary">glgB</name>
    <name evidence="13" type="ORF">SAMN05660299_00443</name>
</gene>
<comment type="similarity">
    <text evidence="4 10">Belongs to the glycosyl hydrolase 13 family. GlgB subfamily.</text>
</comment>
<dbReference type="InterPro" id="IPR006047">
    <property type="entry name" value="GH13_cat_dom"/>
</dbReference>
<dbReference type="InterPro" id="IPR013783">
    <property type="entry name" value="Ig-like_fold"/>
</dbReference>
<dbReference type="FunFam" id="2.60.40.1180:FF:000002">
    <property type="entry name" value="1,4-alpha-glucan branching enzyme GlgB"/>
    <property type="match status" value="1"/>
</dbReference>
<sequence length="640" mass="74228">MKLSAIDDYSTFLYHQGTNYSSYRLFGAHFTSYKRKSCVRFAVWAPHAQQVSVVGDFNNWDDRMDRMTASSYGNGIWVAYIEGLQEGDIYKYAITTSSGDVILKSDPYAFASELRPGTASKLTKLHYHWKDKNWQRDCQNYDSYKNPMLIYEMHLGSWRRNAAGDVLTYREIAQQVVAYVKDMNYTHIELMPLCEYPFDGSWGYQITGYFSVTSRYGNPEDFMYFVDVCHRNHIGVILDWVPGHYCRDAQGLRFFDGQPVYESENELLAENQEWDTMNFDYGRTEVQSFLISNALFWLTQFHLDGLRIDAVANMLYLDYGHGAGPWQSNAYGGRENLDAIDFLHKLNTAVFAAIPQTLMIAEESSAWPLVTKPVDVGGLGFNYKWNMGWMNDMLKYMSLDPIYRKENHNLVTFSLCYAFSENFILPLSHDEVVHGKRSLLNKMPGDYWQKFAGLRAFYAYWMAHPGKKLLFMGCDFGQFIEWNYNDSLDWHLLEYPMHHALHDYVRELNAYYLEHPELWQEDCEWSGFSWISCDDCNNSVIAFYRRGRENNLMTVVLCNFTPIVRHSYRVGVPEKGVYAEVFNSDAERFGGSDVCNTDAFVSEDIPMHGQNQSMVLTLPPLAVIYLKMQSEITDNGTEKI</sequence>
<name>A0A1G9RF41_9FIRM</name>
<dbReference type="Gene3D" id="2.60.40.10">
    <property type="entry name" value="Immunoglobulins"/>
    <property type="match status" value="1"/>
</dbReference>
<dbReference type="SUPFAM" id="SSF81296">
    <property type="entry name" value="E set domains"/>
    <property type="match status" value="1"/>
</dbReference>
<dbReference type="Pfam" id="PF02806">
    <property type="entry name" value="Alpha-amylase_C"/>
    <property type="match status" value="1"/>
</dbReference>
<keyword evidence="6 10" id="KW-0328">Glycosyltransferase</keyword>
<dbReference type="NCBIfam" id="NF003811">
    <property type="entry name" value="PRK05402.1"/>
    <property type="match status" value="1"/>
</dbReference>
<dbReference type="InterPro" id="IPR037439">
    <property type="entry name" value="Branching_enzy"/>
</dbReference>
<evidence type="ECO:0000256" key="7">
    <source>
        <dbReference type="ARBA" id="ARBA00022679"/>
    </source>
</evidence>
<dbReference type="FunFam" id="3.20.20.80:FF:000003">
    <property type="entry name" value="1,4-alpha-glucan branching enzyme GlgB"/>
    <property type="match status" value="1"/>
</dbReference>
<dbReference type="InterPro" id="IPR004193">
    <property type="entry name" value="Glyco_hydro_13_N"/>
</dbReference>
<dbReference type="HAMAP" id="MF_00685">
    <property type="entry name" value="GlgB"/>
    <property type="match status" value="1"/>
</dbReference>
<keyword evidence="7 10" id="KW-0808">Transferase</keyword>
<dbReference type="InterPro" id="IPR044143">
    <property type="entry name" value="GlgB_N_E_set_prok"/>
</dbReference>
<dbReference type="Gene3D" id="3.20.20.80">
    <property type="entry name" value="Glycosidases"/>
    <property type="match status" value="1"/>
</dbReference>
<dbReference type="GO" id="GO:0043169">
    <property type="term" value="F:cation binding"/>
    <property type="evidence" value="ECO:0007669"/>
    <property type="project" value="InterPro"/>
</dbReference>
<dbReference type="SUPFAM" id="SSF51011">
    <property type="entry name" value="Glycosyl hydrolase domain"/>
    <property type="match status" value="1"/>
</dbReference>
<evidence type="ECO:0000256" key="10">
    <source>
        <dbReference type="HAMAP-Rule" id="MF_00685"/>
    </source>
</evidence>
<dbReference type="InterPro" id="IPR006048">
    <property type="entry name" value="A-amylase/branching_C"/>
</dbReference>
<reference evidence="13 14" key="1">
    <citation type="submission" date="2016-10" db="EMBL/GenBank/DDBJ databases">
        <authorList>
            <person name="de Groot N.N."/>
        </authorList>
    </citation>
    <scope>NUCLEOTIDE SEQUENCE [LARGE SCALE GENOMIC DNA]</scope>
    <source>
        <strain evidence="13 14">DSM 16981</strain>
    </source>
</reference>
<dbReference type="CDD" id="cd02855">
    <property type="entry name" value="E_set_GBE_prok_N"/>
    <property type="match status" value="1"/>
</dbReference>
<dbReference type="RefSeq" id="WP_091647782.1">
    <property type="nucleotide sequence ID" value="NZ_FNHQ01000003.1"/>
</dbReference>
<dbReference type="InterPro" id="IPR006407">
    <property type="entry name" value="GlgB"/>
</dbReference>
<dbReference type="InterPro" id="IPR013780">
    <property type="entry name" value="Glyco_hydro_b"/>
</dbReference>
<dbReference type="GO" id="GO:0005829">
    <property type="term" value="C:cytosol"/>
    <property type="evidence" value="ECO:0007669"/>
    <property type="project" value="TreeGrafter"/>
</dbReference>
<dbReference type="AlphaFoldDB" id="A0A1G9RF41"/>
<feature type="active site" description="Nucleophile" evidence="10 11">
    <location>
        <position position="309"/>
    </location>
</feature>
<evidence type="ECO:0000256" key="5">
    <source>
        <dbReference type="ARBA" id="ARBA00022600"/>
    </source>
</evidence>
<protein>
    <recommendedName>
        <fullName evidence="10">1,4-alpha-glucan branching enzyme GlgB</fullName>
        <ecNumber evidence="10">2.4.1.18</ecNumber>
    </recommendedName>
    <alternativeName>
        <fullName evidence="10">1,4-alpha-D-glucan:1,4-alpha-D-glucan 6-glucosyl-transferase</fullName>
    </alternativeName>
    <alternativeName>
        <fullName evidence="10">Alpha-(1-&gt;4)-glucan branching enzyme</fullName>
    </alternativeName>
    <alternativeName>
        <fullName evidence="10">Glycogen branching enzyme</fullName>
        <shortName evidence="10">BE</shortName>
    </alternativeName>
</protein>
<keyword evidence="8 10" id="KW-0320">Glycogen biosynthesis</keyword>
<evidence type="ECO:0000256" key="6">
    <source>
        <dbReference type="ARBA" id="ARBA00022676"/>
    </source>
</evidence>
<dbReference type="PANTHER" id="PTHR43651:SF3">
    <property type="entry name" value="1,4-ALPHA-GLUCAN-BRANCHING ENZYME"/>
    <property type="match status" value="1"/>
</dbReference>
<dbReference type="InterPro" id="IPR014756">
    <property type="entry name" value="Ig_E-set"/>
</dbReference>